<feature type="chain" id="PRO_5017237141" evidence="1">
    <location>
        <begin position="27"/>
        <end position="134"/>
    </location>
</feature>
<evidence type="ECO:0000313" key="2">
    <source>
        <dbReference type="EMBL" id="RKH59801.1"/>
    </source>
</evidence>
<protein>
    <submittedName>
        <fullName evidence="2">Uncharacterized protein</fullName>
    </submittedName>
</protein>
<keyword evidence="1" id="KW-0732">Signal</keyword>
<sequence length="134" mass="14501">MRLSLDGRGVLGLAALLLGFPALSQAPEPPEDSPQYSCFESTREGGRTSETVAAQLCQGARSDAPAKCFRRVQAGGFLSDPQALQLCQYTTPEDDPASCFLKARTSSFLDEPQLVQLCRPPMAEMLQFCPYGPQ</sequence>
<comment type="caution">
    <text evidence="2">The sequence shown here is derived from an EMBL/GenBank/DDBJ whole genome shotgun (WGS) entry which is preliminary data.</text>
</comment>
<gene>
    <name evidence="2" type="ORF">D7V93_14275</name>
</gene>
<reference evidence="3" key="1">
    <citation type="submission" date="2018-09" db="EMBL/GenBank/DDBJ databases">
        <authorList>
            <person name="Livingstone P.G."/>
            <person name="Whitworth D.E."/>
        </authorList>
    </citation>
    <scope>NUCLEOTIDE SEQUENCE [LARGE SCALE GENOMIC DNA]</scope>
    <source>
        <strain evidence="3">CA051B</strain>
    </source>
</reference>
<proteinExistence type="predicted"/>
<name>A0A3A8PXV7_9BACT</name>
<dbReference type="AlphaFoldDB" id="A0A3A8PXV7"/>
<dbReference type="EMBL" id="RAWB01000127">
    <property type="protein sequence ID" value="RKH59801.1"/>
    <property type="molecule type" value="Genomic_DNA"/>
</dbReference>
<feature type="signal peptide" evidence="1">
    <location>
        <begin position="1"/>
        <end position="26"/>
    </location>
</feature>
<dbReference type="Proteomes" id="UP000272888">
    <property type="component" value="Unassembled WGS sequence"/>
</dbReference>
<accession>A0A3A8PXV7</accession>
<organism evidence="2 3">
    <name type="scientific">Corallococcus llansteffanensis</name>
    <dbReference type="NCBI Taxonomy" id="2316731"/>
    <lineage>
        <taxon>Bacteria</taxon>
        <taxon>Pseudomonadati</taxon>
        <taxon>Myxococcota</taxon>
        <taxon>Myxococcia</taxon>
        <taxon>Myxococcales</taxon>
        <taxon>Cystobacterineae</taxon>
        <taxon>Myxococcaceae</taxon>
        <taxon>Corallococcus</taxon>
    </lineage>
</organism>
<evidence type="ECO:0000256" key="1">
    <source>
        <dbReference type="SAM" id="SignalP"/>
    </source>
</evidence>
<evidence type="ECO:0000313" key="3">
    <source>
        <dbReference type="Proteomes" id="UP000272888"/>
    </source>
</evidence>
<keyword evidence="3" id="KW-1185">Reference proteome</keyword>